<protein>
    <submittedName>
        <fullName evidence="1">Uncharacterized protein</fullName>
    </submittedName>
</protein>
<evidence type="ECO:0000313" key="2">
    <source>
        <dbReference type="Proteomes" id="UP001176961"/>
    </source>
</evidence>
<evidence type="ECO:0000313" key="1">
    <source>
        <dbReference type="EMBL" id="CAJ0591753.1"/>
    </source>
</evidence>
<proteinExistence type="predicted"/>
<accession>A0AA36DQC3</accession>
<comment type="caution">
    <text evidence="1">The sequence shown here is derived from an EMBL/GenBank/DDBJ whole genome shotgun (WGS) entry which is preliminary data.</text>
</comment>
<reference evidence="1" key="1">
    <citation type="submission" date="2023-07" db="EMBL/GenBank/DDBJ databases">
        <authorList>
            <consortium name="CYATHOMIX"/>
        </authorList>
    </citation>
    <scope>NUCLEOTIDE SEQUENCE</scope>
    <source>
        <strain evidence="1">N/A</strain>
    </source>
</reference>
<keyword evidence="2" id="KW-1185">Reference proteome</keyword>
<organism evidence="1 2">
    <name type="scientific">Cylicocyclus nassatus</name>
    <name type="common">Nematode worm</name>
    <dbReference type="NCBI Taxonomy" id="53992"/>
    <lineage>
        <taxon>Eukaryota</taxon>
        <taxon>Metazoa</taxon>
        <taxon>Ecdysozoa</taxon>
        <taxon>Nematoda</taxon>
        <taxon>Chromadorea</taxon>
        <taxon>Rhabditida</taxon>
        <taxon>Rhabditina</taxon>
        <taxon>Rhabditomorpha</taxon>
        <taxon>Strongyloidea</taxon>
        <taxon>Strongylidae</taxon>
        <taxon>Cylicocyclus</taxon>
    </lineage>
</organism>
<dbReference type="EMBL" id="CATQJL010000001">
    <property type="protein sequence ID" value="CAJ0591753.1"/>
    <property type="molecule type" value="Genomic_DNA"/>
</dbReference>
<name>A0AA36DQC3_CYLNA</name>
<dbReference type="Proteomes" id="UP001176961">
    <property type="component" value="Unassembled WGS sequence"/>
</dbReference>
<sequence>MICFEDDGTNGELGIGISTCESEDDISRELMEVRGRIPMANPQDAQADAQPGDTVDSNDTKWLDVDGAGDVVRAGCAVRSALVEMDGEMARWNDDDAMGWSVYPETLYIV</sequence>
<gene>
    <name evidence="1" type="ORF">CYNAS_LOCUS3736</name>
</gene>
<dbReference type="AlphaFoldDB" id="A0AA36DQC3"/>